<organism evidence="2 3">
    <name type="scientific">Bradyrhizobium forestalis</name>
    <dbReference type="NCBI Taxonomy" id="1419263"/>
    <lineage>
        <taxon>Bacteria</taxon>
        <taxon>Pseudomonadati</taxon>
        <taxon>Pseudomonadota</taxon>
        <taxon>Alphaproteobacteria</taxon>
        <taxon>Hyphomicrobiales</taxon>
        <taxon>Nitrobacteraceae</taxon>
        <taxon>Bradyrhizobium</taxon>
    </lineage>
</organism>
<evidence type="ECO:0000313" key="3">
    <source>
        <dbReference type="Proteomes" id="UP000231194"/>
    </source>
</evidence>
<dbReference type="EMBL" id="PGVG01000007">
    <property type="protein sequence ID" value="PJG55171.1"/>
    <property type="molecule type" value="Genomic_DNA"/>
</dbReference>
<proteinExistence type="predicted"/>
<dbReference type="AlphaFoldDB" id="A0A2M8RBG6"/>
<name>A0A2M8RBG6_9BRAD</name>
<feature type="region of interest" description="Disordered" evidence="1">
    <location>
        <begin position="22"/>
        <end position="66"/>
    </location>
</feature>
<accession>A0A2M8RBG6</accession>
<evidence type="ECO:0000256" key="1">
    <source>
        <dbReference type="SAM" id="MobiDB-lite"/>
    </source>
</evidence>
<dbReference type="Proteomes" id="UP000231194">
    <property type="component" value="Unassembled WGS sequence"/>
</dbReference>
<sequence length="66" mass="7851">MLQGGETVMADTTKLSVEKALERLRSSEHVNSRSQRRDERTEELSEEIKRMRAQRRRLDQPPRKRS</sequence>
<keyword evidence="3" id="KW-1185">Reference proteome</keyword>
<reference evidence="2 3" key="1">
    <citation type="submission" date="2017-11" db="EMBL/GenBank/DDBJ databases">
        <title>Bradyrhizobium forestalis sp. nov., an efficient nitrogen-fixing bacterium isolated from nodules of forest legume species in the Amazon.</title>
        <authorList>
            <person name="Costa E.M."/>
            <person name="Guimaraes A."/>
            <person name="Carvalho T.S."/>
            <person name="Rodrigues T.L."/>
            <person name="Ribeiro P.R.A."/>
            <person name="Lebbe L."/>
            <person name="Willems A."/>
            <person name="Moreira F.M.S."/>
        </authorList>
    </citation>
    <scope>NUCLEOTIDE SEQUENCE [LARGE SCALE GENOMIC DNA]</scope>
    <source>
        <strain evidence="2 3">INPA54B</strain>
    </source>
</reference>
<comment type="caution">
    <text evidence="2">The sequence shown here is derived from an EMBL/GenBank/DDBJ whole genome shotgun (WGS) entry which is preliminary data.</text>
</comment>
<protein>
    <submittedName>
        <fullName evidence="2">Uncharacterized protein</fullName>
    </submittedName>
</protein>
<evidence type="ECO:0000313" key="2">
    <source>
        <dbReference type="EMBL" id="PJG55171.1"/>
    </source>
</evidence>
<gene>
    <name evidence="2" type="ORF">CVM73_11400</name>
</gene>